<dbReference type="Proteomes" id="UP000316360">
    <property type="component" value="Unassembled WGS sequence"/>
</dbReference>
<dbReference type="EMBL" id="SOKJ01000198">
    <property type="protein sequence ID" value="TET10920.1"/>
    <property type="molecule type" value="Genomic_DNA"/>
</dbReference>
<comment type="caution">
    <text evidence="2">The sequence shown here is derived from an EMBL/GenBank/DDBJ whole genome shotgun (WGS) entry which is preliminary data.</text>
</comment>
<dbReference type="PROSITE" id="PS51257">
    <property type="entry name" value="PROKAR_LIPOPROTEIN"/>
    <property type="match status" value="1"/>
</dbReference>
<feature type="chain" id="PRO_5022042129" evidence="1">
    <location>
        <begin position="24"/>
        <end position="162"/>
    </location>
</feature>
<protein>
    <submittedName>
        <fullName evidence="2">Uncharacterized protein</fullName>
    </submittedName>
</protein>
<sequence>MKKGIVLGVVLVLALLFSCQALAGFQESRWQIIEDLADPRQDFTVSKAGWERSDLRDGTPRWMCTIKNKYAYELLGSPINKATLLGEIGGTEQSGYELGCRLIDLMEAVGVAESKAQEVCQTLFNATVADPGVKYFLVSGKIRVELVYYDNMGTFMMVLTKS</sequence>
<name>A0A523RYR4_UNCAE</name>
<dbReference type="AlphaFoldDB" id="A0A523RYR4"/>
<evidence type="ECO:0000256" key="1">
    <source>
        <dbReference type="SAM" id="SignalP"/>
    </source>
</evidence>
<accession>A0A523RYR4</accession>
<proteinExistence type="predicted"/>
<reference evidence="2 3" key="1">
    <citation type="submission" date="2019-03" db="EMBL/GenBank/DDBJ databases">
        <title>Metabolic potential of uncultured bacteria and archaea associated with petroleum seepage in deep-sea sediments.</title>
        <authorList>
            <person name="Dong X."/>
            <person name="Hubert C."/>
        </authorList>
    </citation>
    <scope>NUCLEOTIDE SEQUENCE [LARGE SCALE GENOMIC DNA]</scope>
    <source>
        <strain evidence="2">E44_bin7</strain>
    </source>
</reference>
<evidence type="ECO:0000313" key="3">
    <source>
        <dbReference type="Proteomes" id="UP000316360"/>
    </source>
</evidence>
<feature type="signal peptide" evidence="1">
    <location>
        <begin position="1"/>
        <end position="23"/>
    </location>
</feature>
<organism evidence="2 3">
    <name type="scientific">Aerophobetes bacterium</name>
    <dbReference type="NCBI Taxonomy" id="2030807"/>
    <lineage>
        <taxon>Bacteria</taxon>
        <taxon>Candidatus Aerophobota</taxon>
    </lineage>
</organism>
<evidence type="ECO:0000313" key="2">
    <source>
        <dbReference type="EMBL" id="TET10920.1"/>
    </source>
</evidence>
<keyword evidence="1" id="KW-0732">Signal</keyword>
<gene>
    <name evidence="2" type="ORF">E3J84_03545</name>
</gene>